<dbReference type="PROSITE" id="PS50929">
    <property type="entry name" value="ABC_TM1F"/>
    <property type="match status" value="1"/>
</dbReference>
<evidence type="ECO:0000313" key="11">
    <source>
        <dbReference type="EMBL" id="CAD7647379.1"/>
    </source>
</evidence>
<dbReference type="AlphaFoldDB" id="A0A7R9LVN8"/>
<evidence type="ECO:0000256" key="5">
    <source>
        <dbReference type="ARBA" id="ARBA00022741"/>
    </source>
</evidence>
<evidence type="ECO:0000256" key="1">
    <source>
        <dbReference type="ARBA" id="ARBA00004141"/>
    </source>
</evidence>
<gene>
    <name evidence="11" type="ORF">OSB1V03_LOCUS21416</name>
</gene>
<organism evidence="11">
    <name type="scientific">Medioppia subpectinata</name>
    <dbReference type="NCBI Taxonomy" id="1979941"/>
    <lineage>
        <taxon>Eukaryota</taxon>
        <taxon>Metazoa</taxon>
        <taxon>Ecdysozoa</taxon>
        <taxon>Arthropoda</taxon>
        <taxon>Chelicerata</taxon>
        <taxon>Arachnida</taxon>
        <taxon>Acari</taxon>
        <taxon>Acariformes</taxon>
        <taxon>Sarcoptiformes</taxon>
        <taxon>Oribatida</taxon>
        <taxon>Brachypylina</taxon>
        <taxon>Oppioidea</taxon>
        <taxon>Oppiidae</taxon>
        <taxon>Medioppia</taxon>
    </lineage>
</organism>
<dbReference type="PANTHER" id="PTHR24223">
    <property type="entry name" value="ATP-BINDING CASSETTE SUB-FAMILY C"/>
    <property type="match status" value="1"/>
</dbReference>
<dbReference type="EMBL" id="CAJPIZ010039712">
    <property type="protein sequence ID" value="CAG2121470.1"/>
    <property type="molecule type" value="Genomic_DNA"/>
</dbReference>
<comment type="similarity">
    <text evidence="2">Belongs to the ABC transporter superfamily. ABCC family. Conjugate transporter (TC 3.A.1.208) subfamily.</text>
</comment>
<keyword evidence="5" id="KW-0547">Nucleotide-binding</keyword>
<comment type="subcellular location">
    <subcellularLocation>
        <location evidence="1">Membrane</location>
        <topology evidence="1">Multi-pass membrane protein</topology>
    </subcellularLocation>
</comment>
<dbReference type="InterPro" id="IPR050173">
    <property type="entry name" value="ABC_transporter_C-like"/>
</dbReference>
<protein>
    <recommendedName>
        <fullName evidence="10">ABC transmembrane type-1 domain-containing protein</fullName>
    </recommendedName>
</protein>
<evidence type="ECO:0000256" key="9">
    <source>
        <dbReference type="SAM" id="Phobius"/>
    </source>
</evidence>
<evidence type="ECO:0000313" key="12">
    <source>
        <dbReference type="Proteomes" id="UP000759131"/>
    </source>
</evidence>
<name>A0A7R9LVN8_9ACAR</name>
<keyword evidence="6" id="KW-0067">ATP-binding</keyword>
<dbReference type="PANTHER" id="PTHR24223:SF456">
    <property type="entry name" value="MULTIDRUG RESISTANCE-ASSOCIATED PROTEIN LETHAL(2)03659"/>
    <property type="match status" value="1"/>
</dbReference>
<feature type="transmembrane region" description="Helical" evidence="9">
    <location>
        <begin position="63"/>
        <end position="85"/>
    </location>
</feature>
<dbReference type="Proteomes" id="UP000759131">
    <property type="component" value="Unassembled WGS sequence"/>
</dbReference>
<feature type="domain" description="ABC transmembrane type-1" evidence="10">
    <location>
        <begin position="10"/>
        <end position="132"/>
    </location>
</feature>
<evidence type="ECO:0000256" key="8">
    <source>
        <dbReference type="ARBA" id="ARBA00023136"/>
    </source>
</evidence>
<dbReference type="GO" id="GO:0016020">
    <property type="term" value="C:membrane"/>
    <property type="evidence" value="ECO:0007669"/>
    <property type="project" value="UniProtKB-SubCell"/>
</dbReference>
<dbReference type="GO" id="GO:0140359">
    <property type="term" value="F:ABC-type transporter activity"/>
    <property type="evidence" value="ECO:0007669"/>
    <property type="project" value="InterPro"/>
</dbReference>
<evidence type="ECO:0000256" key="6">
    <source>
        <dbReference type="ARBA" id="ARBA00022840"/>
    </source>
</evidence>
<dbReference type="EMBL" id="OC894287">
    <property type="protein sequence ID" value="CAD7647379.1"/>
    <property type="molecule type" value="Genomic_DNA"/>
</dbReference>
<evidence type="ECO:0000256" key="4">
    <source>
        <dbReference type="ARBA" id="ARBA00022692"/>
    </source>
</evidence>
<dbReference type="Gene3D" id="1.20.1560.10">
    <property type="entry name" value="ABC transporter type 1, transmembrane domain"/>
    <property type="match status" value="1"/>
</dbReference>
<dbReference type="GO" id="GO:0005524">
    <property type="term" value="F:ATP binding"/>
    <property type="evidence" value="ECO:0007669"/>
    <property type="project" value="UniProtKB-KW"/>
</dbReference>
<accession>A0A7R9LVN8</accession>
<dbReference type="OrthoDB" id="6508552at2759"/>
<keyword evidence="8 9" id="KW-0472">Membrane</keyword>
<sequence length="143" mass="16093">MRVYWYYMRAGAGPLLLLTIILSAIVSQTITSYSDIYVSQWTKNETNINATTDGFIVSQMNGIIIYSSIIILIFVALVVRCLAFFRFAVNASTNLHNTIFSRLMTAPIAFFDINPIGRILNRFTKDLVIVDEPLPGCVFEISL</sequence>
<keyword evidence="3" id="KW-0813">Transport</keyword>
<keyword evidence="12" id="KW-1185">Reference proteome</keyword>
<dbReference type="InterPro" id="IPR036640">
    <property type="entry name" value="ABC1_TM_sf"/>
</dbReference>
<feature type="non-terminal residue" evidence="11">
    <location>
        <position position="1"/>
    </location>
</feature>
<evidence type="ECO:0000256" key="7">
    <source>
        <dbReference type="ARBA" id="ARBA00022989"/>
    </source>
</evidence>
<dbReference type="Pfam" id="PF00664">
    <property type="entry name" value="ABC_membrane"/>
    <property type="match status" value="1"/>
</dbReference>
<keyword evidence="7 9" id="KW-1133">Transmembrane helix</keyword>
<keyword evidence="4 9" id="KW-0812">Transmembrane</keyword>
<evidence type="ECO:0000256" key="3">
    <source>
        <dbReference type="ARBA" id="ARBA00022448"/>
    </source>
</evidence>
<proteinExistence type="inferred from homology"/>
<dbReference type="InterPro" id="IPR011527">
    <property type="entry name" value="ABC1_TM_dom"/>
</dbReference>
<evidence type="ECO:0000259" key="10">
    <source>
        <dbReference type="PROSITE" id="PS50929"/>
    </source>
</evidence>
<reference evidence="11" key="1">
    <citation type="submission" date="2020-11" db="EMBL/GenBank/DDBJ databases">
        <authorList>
            <person name="Tran Van P."/>
        </authorList>
    </citation>
    <scope>NUCLEOTIDE SEQUENCE</scope>
</reference>
<dbReference type="SUPFAM" id="SSF90123">
    <property type="entry name" value="ABC transporter transmembrane region"/>
    <property type="match status" value="1"/>
</dbReference>
<evidence type="ECO:0000256" key="2">
    <source>
        <dbReference type="ARBA" id="ARBA00009726"/>
    </source>
</evidence>